<dbReference type="Pfam" id="PF19044">
    <property type="entry name" value="P-loop_TraG"/>
    <property type="match status" value="2"/>
</dbReference>
<evidence type="ECO:0000313" key="2">
    <source>
        <dbReference type="EMBL" id="SFP54523.1"/>
    </source>
</evidence>
<dbReference type="InterPro" id="IPR043964">
    <property type="entry name" value="P-loop_TraG"/>
</dbReference>
<organism evidence="2 3">
    <name type="scientific">Ruminobacter amylophilus</name>
    <dbReference type="NCBI Taxonomy" id="867"/>
    <lineage>
        <taxon>Bacteria</taxon>
        <taxon>Pseudomonadati</taxon>
        <taxon>Pseudomonadota</taxon>
        <taxon>Gammaproteobacteria</taxon>
        <taxon>Aeromonadales</taxon>
        <taxon>Succinivibrionaceae</taxon>
        <taxon>Ruminobacter</taxon>
    </lineage>
</organism>
<dbReference type="SUPFAM" id="SSF52540">
    <property type="entry name" value="P-loop containing nucleoside triphosphate hydrolases"/>
    <property type="match status" value="1"/>
</dbReference>
<feature type="domain" description="TraG P-loop" evidence="1">
    <location>
        <begin position="557"/>
        <end position="795"/>
    </location>
</feature>
<dbReference type="InterPro" id="IPR053155">
    <property type="entry name" value="F-pilin_assembly_TraC"/>
</dbReference>
<gene>
    <name evidence="2" type="ORF">SAMN02910344_01679</name>
</gene>
<reference evidence="2 3" key="1">
    <citation type="submission" date="2016-10" db="EMBL/GenBank/DDBJ databases">
        <authorList>
            <person name="Varghese N."/>
            <person name="Submissions S."/>
        </authorList>
    </citation>
    <scope>NUCLEOTIDE SEQUENCE [LARGE SCALE GENOMIC DNA]</scope>
    <source>
        <strain evidence="2 3">DSM 1361</strain>
    </source>
</reference>
<dbReference type="OrthoDB" id="9816422at2"/>
<dbReference type="InterPro" id="IPR025955">
    <property type="entry name" value="TraC/Conjuga_ATPase"/>
</dbReference>
<dbReference type="Gene3D" id="1.10.8.730">
    <property type="match status" value="1"/>
</dbReference>
<dbReference type="InterPro" id="IPR014117">
    <property type="entry name" value="TraC-F-type"/>
</dbReference>
<dbReference type="GO" id="GO:0005524">
    <property type="term" value="F:ATP binding"/>
    <property type="evidence" value="ECO:0007669"/>
    <property type="project" value="UniProtKB-KW"/>
</dbReference>
<keyword evidence="3" id="KW-1185">Reference proteome</keyword>
<dbReference type="NCBIfam" id="TIGR02746">
    <property type="entry name" value="TraC-F-type"/>
    <property type="match status" value="1"/>
</dbReference>
<dbReference type="PANTHER" id="PTHR38467">
    <property type="match status" value="1"/>
</dbReference>
<evidence type="ECO:0000313" key="3">
    <source>
        <dbReference type="Proteomes" id="UP000243745"/>
    </source>
</evidence>
<protein>
    <submittedName>
        <fullName evidence="2">Conjugal transfer ATP-binding protein TraC</fullName>
    </submittedName>
</protein>
<name>A0A662ZIT6_9GAMM</name>
<dbReference type="Pfam" id="PF11130">
    <property type="entry name" value="TraC_F_IV"/>
    <property type="match status" value="1"/>
</dbReference>
<evidence type="ECO:0000259" key="1">
    <source>
        <dbReference type="Pfam" id="PF19044"/>
    </source>
</evidence>
<proteinExistence type="predicted"/>
<accession>A0A662ZIT6</accession>
<dbReference type="PANTHER" id="PTHR38467:SF1">
    <property type="entry name" value="CONJUGATIVE TRANSFER: ASSEMBLY"/>
    <property type="match status" value="1"/>
</dbReference>
<dbReference type="Gene3D" id="3.40.50.300">
    <property type="entry name" value="P-loop containing nucleotide triphosphate hydrolases"/>
    <property type="match status" value="1"/>
</dbReference>
<dbReference type="AlphaFoldDB" id="A0A662ZIT6"/>
<sequence length="806" mass="89818">MSFKQITGKFSSLYPVIAYNDRNRLFYLNDSGGSALGAGVVSEPLAGGDETIAQRLGVLLNQDLPENSVLQFTLLASPSVENLLSEQEMILLNLGDSGVLSGVIRSKLEFLRRCVDTPPHGISSRLRNFRLLVTLTVPCDRALPDDGEIHRAEVLSDTLIQILNTAGIRGRMMNADDLLTELCPFFNSHKQASWRSGRVKADRTLPISEQLMDYDSDLIVNRDCLEIGGYTVNTYSVKRYPEYVYFGNATAYASDVFTGTRGIFTPFMITGTIHYPEISGLRARINAKRQWVVNQAYGPLLKFEPKLAVKKQGFDLIYEEMENGARPLKFNLTVTTFCRDAEEAVNTGSALRAYYKENGFELMADRYYILPIFINALPFGTDLQAFSSLMRFRTLCSTHILPLLPIFADSSGTGTGVINLFSRSGQLMNLSLYDSSTNYNLCIAAQSGSGKSFLVNEILVSYLARGACCYVIDVGRSYEKLCNFLGGSFLSFGINSDVSLNPFECIRDYADEADMINGLLAIMAAPTEKLSDFQTAELKRITGDLFRIHGTSLSVDIIAEELGKHEDVRIRDLGRQLYSFTSKGEYGRFFSGHNNMRLNSSLTVLELEELKGRKHLQQVVLLQLIYQIQQDMYLGERNRPKIIIIDEAWDLLRDGDVSGFIETGYRRFRKYGGAAVTVTQSVNDLYSSEAGVAIAENSANMYLLGQKAETVNLLEQEKRLPLSSGEYEYLRSVHTMSGMYSEIFVISDRGNCIGRLAVDPFRKLLYSTKAEEVTAIESLTGQGMSVTEAIITLLKRKQEASGGLRQ</sequence>
<dbReference type="EMBL" id="FOXF01000035">
    <property type="protein sequence ID" value="SFP54523.1"/>
    <property type="molecule type" value="Genomic_DNA"/>
</dbReference>
<feature type="domain" description="TraG P-loop" evidence="1">
    <location>
        <begin position="436"/>
        <end position="508"/>
    </location>
</feature>
<dbReference type="RefSeq" id="WP_093142786.1">
    <property type="nucleotide sequence ID" value="NZ_FOXF01000035.1"/>
</dbReference>
<dbReference type="InterPro" id="IPR027417">
    <property type="entry name" value="P-loop_NTPase"/>
</dbReference>
<dbReference type="Proteomes" id="UP000243745">
    <property type="component" value="Unassembled WGS sequence"/>
</dbReference>
<keyword evidence="2" id="KW-0547">Nucleotide-binding</keyword>
<keyword evidence="2" id="KW-0067">ATP-binding</keyword>
<dbReference type="CDD" id="cd01127">
    <property type="entry name" value="TrwB_TraG_TraD_VirD4"/>
    <property type="match status" value="1"/>
</dbReference>